<organism evidence="1 2">
    <name type="scientific">Spiromyces aspiralis</name>
    <dbReference type="NCBI Taxonomy" id="68401"/>
    <lineage>
        <taxon>Eukaryota</taxon>
        <taxon>Fungi</taxon>
        <taxon>Fungi incertae sedis</taxon>
        <taxon>Zoopagomycota</taxon>
        <taxon>Kickxellomycotina</taxon>
        <taxon>Kickxellomycetes</taxon>
        <taxon>Kickxellales</taxon>
        <taxon>Kickxellaceae</taxon>
        <taxon>Spiromyces</taxon>
    </lineage>
</organism>
<feature type="non-terminal residue" evidence="1">
    <location>
        <position position="484"/>
    </location>
</feature>
<proteinExistence type="predicted"/>
<sequence>MAFLRTLPPREFSNGMAEVIKTAAIWVAEDFDILEAKVESIREAVLGVPRDADPMQGHTLDTRSEPQSLLLRVITGSARVKAHVVTVDERESGLRGLLNFGHSIGHAIEGILSPQLLHGECVSIGCVMEAELSRRLGHLRQVSVARLTRCLKSYGLPVSLDDPRVLALVGNKRREVTVDRLMKVMSVDKKNVGTQKRVVLLKRLGETVEPKASDVDDMYIREILAPAVRVFSIQERPMPGDSFTLSPPGSKSISNRALLLAALGKGVCRIKNLLHSDDTQVMLTALQALGACTVAWEDDGDTLVVDGRGGDLVAPGTELYMGNAGTAARFLTTLVNLANSDPVTGADTITVTGNHRMKVRPIGALVDALHGNGCSIDYLEREGCLPLRARVGGFKGGKIELAATISSQYVSSILLCAPYAPEPVTLELVGGQVISQLYIDMTVAMMRTFGCQVERVNETTYLIPNTGYTNPPEYIVESDASSAT</sequence>
<reference evidence="1" key="1">
    <citation type="submission" date="2022-06" db="EMBL/GenBank/DDBJ databases">
        <title>Phylogenomic reconstructions and comparative analyses of Kickxellomycotina fungi.</title>
        <authorList>
            <person name="Reynolds N.K."/>
            <person name="Stajich J.E."/>
            <person name="Barry K."/>
            <person name="Grigoriev I.V."/>
            <person name="Crous P."/>
            <person name="Smith M.E."/>
        </authorList>
    </citation>
    <scope>NUCLEOTIDE SEQUENCE</scope>
    <source>
        <strain evidence="1">RSA 2271</strain>
    </source>
</reference>
<dbReference type="EMBL" id="JAMZIH010002166">
    <property type="protein sequence ID" value="KAJ1677626.1"/>
    <property type="molecule type" value="Genomic_DNA"/>
</dbReference>
<keyword evidence="2" id="KW-1185">Reference proteome</keyword>
<name>A0ACC1HPL5_9FUNG</name>
<evidence type="ECO:0000313" key="2">
    <source>
        <dbReference type="Proteomes" id="UP001145114"/>
    </source>
</evidence>
<accession>A0ACC1HPL5</accession>
<gene>
    <name evidence="1" type="ORF">EV182_005777</name>
</gene>
<protein>
    <submittedName>
        <fullName evidence="1">Uncharacterized protein</fullName>
    </submittedName>
</protein>
<comment type="caution">
    <text evidence="1">The sequence shown here is derived from an EMBL/GenBank/DDBJ whole genome shotgun (WGS) entry which is preliminary data.</text>
</comment>
<dbReference type="Proteomes" id="UP001145114">
    <property type="component" value="Unassembled WGS sequence"/>
</dbReference>
<evidence type="ECO:0000313" key="1">
    <source>
        <dbReference type="EMBL" id="KAJ1677626.1"/>
    </source>
</evidence>